<evidence type="ECO:0000256" key="1">
    <source>
        <dbReference type="ARBA" id="ARBA00004514"/>
    </source>
</evidence>
<evidence type="ECO:0000256" key="2">
    <source>
        <dbReference type="ARBA" id="ARBA00008787"/>
    </source>
</evidence>
<keyword evidence="3 6" id="KW-0963">Cytoplasm</keyword>
<keyword evidence="8" id="KW-1185">Reference proteome</keyword>
<keyword evidence="7" id="KW-0969">Cilium</keyword>
<dbReference type="GO" id="GO:0071973">
    <property type="term" value="P:bacterial-type flagellum-dependent cell motility"/>
    <property type="evidence" value="ECO:0007669"/>
    <property type="project" value="TreeGrafter"/>
</dbReference>
<evidence type="ECO:0000313" key="7">
    <source>
        <dbReference type="EMBL" id="GEC96975.1"/>
    </source>
</evidence>
<dbReference type="PANTHER" id="PTHR34773:SF1">
    <property type="entry name" value="FLAGELLAR SECRETION CHAPERONE FLIS"/>
    <property type="match status" value="1"/>
</dbReference>
<dbReference type="CDD" id="cd16098">
    <property type="entry name" value="FliS"/>
    <property type="match status" value="1"/>
</dbReference>
<keyword evidence="4 6" id="KW-1005">Bacterial flagellum biogenesis</keyword>
<evidence type="ECO:0000256" key="3">
    <source>
        <dbReference type="ARBA" id="ARBA00022490"/>
    </source>
</evidence>
<dbReference type="OrthoDB" id="9792010at2"/>
<evidence type="ECO:0000256" key="5">
    <source>
        <dbReference type="ARBA" id="ARBA00023186"/>
    </source>
</evidence>
<evidence type="ECO:0000256" key="4">
    <source>
        <dbReference type="ARBA" id="ARBA00022795"/>
    </source>
</evidence>
<evidence type="ECO:0000256" key="6">
    <source>
        <dbReference type="PIRNR" id="PIRNR039090"/>
    </source>
</evidence>
<dbReference type="SUPFAM" id="SSF101116">
    <property type="entry name" value="Flagellar export chaperone FliS"/>
    <property type="match status" value="1"/>
</dbReference>
<dbReference type="NCBIfam" id="TIGR00208">
    <property type="entry name" value="fliS"/>
    <property type="match status" value="1"/>
</dbReference>
<proteinExistence type="inferred from homology"/>
<dbReference type="GO" id="GO:0044780">
    <property type="term" value="P:bacterial-type flagellum assembly"/>
    <property type="evidence" value="ECO:0007669"/>
    <property type="project" value="InterPro"/>
</dbReference>
<evidence type="ECO:0000313" key="8">
    <source>
        <dbReference type="Proteomes" id="UP000318422"/>
    </source>
</evidence>
<keyword evidence="7" id="KW-0966">Cell projection</keyword>
<dbReference type="InterPro" id="IPR036584">
    <property type="entry name" value="FliS_sf"/>
</dbReference>
<accession>A0A4Y4CVK6</accession>
<comment type="similarity">
    <text evidence="2 6">Belongs to the FliS family.</text>
</comment>
<gene>
    <name evidence="7" type="primary">fliS</name>
    <name evidence="7" type="ORF">ZRA01_30480</name>
</gene>
<dbReference type="Gene3D" id="1.20.120.340">
    <property type="entry name" value="Flagellar protein FliS"/>
    <property type="match status" value="1"/>
</dbReference>
<name>A0A4Y4CVK6_ZOORA</name>
<dbReference type="RefSeq" id="WP_141353833.1">
    <property type="nucleotide sequence ID" value="NZ_BJNV01000059.1"/>
</dbReference>
<dbReference type="GO" id="GO:0005829">
    <property type="term" value="C:cytosol"/>
    <property type="evidence" value="ECO:0007669"/>
    <property type="project" value="UniProtKB-SubCell"/>
</dbReference>
<dbReference type="Proteomes" id="UP000318422">
    <property type="component" value="Unassembled WGS sequence"/>
</dbReference>
<organism evidence="7 8">
    <name type="scientific">Zoogloea ramigera</name>
    <dbReference type="NCBI Taxonomy" id="350"/>
    <lineage>
        <taxon>Bacteria</taxon>
        <taxon>Pseudomonadati</taxon>
        <taxon>Pseudomonadota</taxon>
        <taxon>Betaproteobacteria</taxon>
        <taxon>Rhodocyclales</taxon>
        <taxon>Zoogloeaceae</taxon>
        <taxon>Zoogloea</taxon>
    </lineage>
</organism>
<dbReference type="InterPro" id="IPR003713">
    <property type="entry name" value="FliS"/>
</dbReference>
<keyword evidence="7" id="KW-0282">Flagellum</keyword>
<reference evidence="7 8" key="1">
    <citation type="submission" date="2019-06" db="EMBL/GenBank/DDBJ databases">
        <title>Whole genome shotgun sequence of Zoogloea ramigera NBRC 15342.</title>
        <authorList>
            <person name="Hosoyama A."/>
            <person name="Uohara A."/>
            <person name="Ohji S."/>
            <person name="Ichikawa N."/>
        </authorList>
    </citation>
    <scope>NUCLEOTIDE SEQUENCE [LARGE SCALE GENOMIC DNA]</scope>
    <source>
        <strain evidence="7 8">NBRC 15342</strain>
    </source>
</reference>
<comment type="subcellular location">
    <subcellularLocation>
        <location evidence="1 6">Cytoplasm</location>
        <location evidence="1 6">Cytosol</location>
    </subcellularLocation>
</comment>
<keyword evidence="5" id="KW-0143">Chaperone</keyword>
<dbReference type="PANTHER" id="PTHR34773">
    <property type="entry name" value="FLAGELLAR SECRETION CHAPERONE FLIS"/>
    <property type="match status" value="1"/>
</dbReference>
<dbReference type="Pfam" id="PF02561">
    <property type="entry name" value="FliS"/>
    <property type="match status" value="1"/>
</dbReference>
<protein>
    <recommendedName>
        <fullName evidence="6">Flagellar secretion chaperone FliS</fullName>
    </recommendedName>
</protein>
<comment type="caution">
    <text evidence="7">The sequence shown here is derived from an EMBL/GenBank/DDBJ whole genome shotgun (WGS) entry which is preliminary data.</text>
</comment>
<dbReference type="EMBL" id="BJNV01000059">
    <property type="protein sequence ID" value="GEC96975.1"/>
    <property type="molecule type" value="Genomic_DNA"/>
</dbReference>
<dbReference type="AlphaFoldDB" id="A0A4Y4CVK6"/>
<sequence>MSFGIAARRGAAAYSSVGVETGVSTADPHKLILMLFEGALLQIGTAAIALENKDVPGKGMAISKAIEIILNGLKVSLDYEAGGELAQRLGALYDYMTQRLLYANLHNSRPAMDEVTQLLTDLKSAWEAIGASDQAQR</sequence>
<dbReference type="PIRSF" id="PIRSF039090">
    <property type="entry name" value="Flis"/>
    <property type="match status" value="1"/>
</dbReference>